<accession>A0A645EL64</accession>
<gene>
    <name evidence="1" type="ORF">SDC9_149225</name>
</gene>
<sequence length="154" mass="17558">MDVFRCCSCWCCCRSGFFLLFCRSRCSGCCTVSGIENHDQFASLGFVTNRDFNLFNNTSLRRRDFHRGFIAFYGDQRLFGFYLVAYFDQDLGDFNFISPDVRYIDFDSHYSFTSYARRGLTLSASMLNLVIASATTFLSISPRLASSPRAATTT</sequence>
<organism evidence="1">
    <name type="scientific">bioreactor metagenome</name>
    <dbReference type="NCBI Taxonomy" id="1076179"/>
    <lineage>
        <taxon>unclassified sequences</taxon>
        <taxon>metagenomes</taxon>
        <taxon>ecological metagenomes</taxon>
    </lineage>
</organism>
<dbReference type="AlphaFoldDB" id="A0A645EL64"/>
<evidence type="ECO:0000313" key="1">
    <source>
        <dbReference type="EMBL" id="MPN02012.1"/>
    </source>
</evidence>
<protein>
    <submittedName>
        <fullName evidence="1">Uncharacterized protein</fullName>
    </submittedName>
</protein>
<dbReference type="EMBL" id="VSSQ01047978">
    <property type="protein sequence ID" value="MPN02012.1"/>
    <property type="molecule type" value="Genomic_DNA"/>
</dbReference>
<name>A0A645EL64_9ZZZZ</name>
<comment type="caution">
    <text evidence="1">The sequence shown here is derived from an EMBL/GenBank/DDBJ whole genome shotgun (WGS) entry which is preliminary data.</text>
</comment>
<reference evidence="1" key="1">
    <citation type="submission" date="2019-08" db="EMBL/GenBank/DDBJ databases">
        <authorList>
            <person name="Kucharzyk K."/>
            <person name="Murdoch R.W."/>
            <person name="Higgins S."/>
            <person name="Loffler F."/>
        </authorList>
    </citation>
    <scope>NUCLEOTIDE SEQUENCE</scope>
</reference>
<proteinExistence type="predicted"/>